<accession>A0A645HGE9</accession>
<comment type="caution">
    <text evidence="1">The sequence shown here is derived from an EMBL/GenBank/DDBJ whole genome shotgun (WGS) entry which is preliminary data.</text>
</comment>
<evidence type="ECO:0000313" key="1">
    <source>
        <dbReference type="EMBL" id="MPN37646.1"/>
    </source>
</evidence>
<reference evidence="1" key="1">
    <citation type="submission" date="2019-08" db="EMBL/GenBank/DDBJ databases">
        <authorList>
            <person name="Kucharzyk K."/>
            <person name="Murdoch R.W."/>
            <person name="Higgins S."/>
            <person name="Loffler F."/>
        </authorList>
    </citation>
    <scope>NUCLEOTIDE SEQUENCE</scope>
</reference>
<organism evidence="1">
    <name type="scientific">bioreactor metagenome</name>
    <dbReference type="NCBI Taxonomy" id="1076179"/>
    <lineage>
        <taxon>unclassified sequences</taxon>
        <taxon>metagenomes</taxon>
        <taxon>ecological metagenomes</taxon>
    </lineage>
</organism>
<dbReference type="AlphaFoldDB" id="A0A645HGE9"/>
<sequence length="211" mass="23383">MEGDDAVAEQFHHLDRIFRAEVGGPEGVHLEFHLRTEFGVDLVFQASVDAFEFPVVVVLEEHQTGFFESFLHFGDFVGGAFDRVEVFVIVRAVAADDAVEAETSGDVDGFGEVVRLGPGRMRTVEFESEVIDPLQELFRGHAPEAGRFDCLEADVGDGLKDGVEVFFRHLAERIKLDGQISCHIPFSFSYGLVKGIAVLYTIKEICKMAID</sequence>
<gene>
    <name evidence="1" type="ORF">SDC9_185166</name>
</gene>
<name>A0A645HGE9_9ZZZZ</name>
<protein>
    <submittedName>
        <fullName evidence="1">Uncharacterized protein</fullName>
    </submittedName>
</protein>
<proteinExistence type="predicted"/>
<dbReference type="EMBL" id="VSSQ01092415">
    <property type="protein sequence ID" value="MPN37646.1"/>
    <property type="molecule type" value="Genomic_DNA"/>
</dbReference>